<keyword evidence="1" id="KW-0732">Signal</keyword>
<reference evidence="2 3" key="1">
    <citation type="submission" date="2018-03" db="EMBL/GenBank/DDBJ databases">
        <title>The draft genome of Sphingosinicella sp. GL-C-18.</title>
        <authorList>
            <person name="Liu L."/>
            <person name="Li L."/>
            <person name="Liang L."/>
            <person name="Zhang X."/>
            <person name="Wang T."/>
        </authorList>
    </citation>
    <scope>NUCLEOTIDE SEQUENCE [LARGE SCALE GENOMIC DNA]</scope>
    <source>
        <strain evidence="2 3">GL-C-18</strain>
    </source>
</reference>
<organism evidence="2 3">
    <name type="scientific">Allosphingosinicella deserti</name>
    <dbReference type="NCBI Taxonomy" id="2116704"/>
    <lineage>
        <taxon>Bacteria</taxon>
        <taxon>Pseudomonadati</taxon>
        <taxon>Pseudomonadota</taxon>
        <taxon>Alphaproteobacteria</taxon>
        <taxon>Sphingomonadales</taxon>
        <taxon>Sphingomonadaceae</taxon>
        <taxon>Allosphingosinicella</taxon>
    </lineage>
</organism>
<name>A0A2P7QDX9_9SPHN</name>
<evidence type="ECO:0008006" key="4">
    <source>
        <dbReference type="Google" id="ProtNLM"/>
    </source>
</evidence>
<gene>
    <name evidence="2" type="ORF">C7I55_27555</name>
</gene>
<keyword evidence="3" id="KW-1185">Reference proteome</keyword>
<feature type="signal peptide" evidence="1">
    <location>
        <begin position="1"/>
        <end position="22"/>
    </location>
</feature>
<protein>
    <recommendedName>
        <fullName evidence="4">Lipoprotein</fullName>
    </recommendedName>
</protein>
<dbReference type="PROSITE" id="PS51257">
    <property type="entry name" value="PROKAR_LIPOPROTEIN"/>
    <property type="match status" value="1"/>
</dbReference>
<accession>A0A2P7QDX9</accession>
<dbReference type="EMBL" id="PXYI01000020">
    <property type="protein sequence ID" value="PSJ36171.1"/>
    <property type="molecule type" value="Genomic_DNA"/>
</dbReference>
<evidence type="ECO:0000313" key="2">
    <source>
        <dbReference type="EMBL" id="PSJ36171.1"/>
    </source>
</evidence>
<proteinExistence type="predicted"/>
<comment type="caution">
    <text evidence="2">The sequence shown here is derived from an EMBL/GenBank/DDBJ whole genome shotgun (WGS) entry which is preliminary data.</text>
</comment>
<dbReference type="AlphaFoldDB" id="A0A2P7QDX9"/>
<evidence type="ECO:0000256" key="1">
    <source>
        <dbReference type="SAM" id="SignalP"/>
    </source>
</evidence>
<dbReference type="Proteomes" id="UP000241167">
    <property type="component" value="Unassembled WGS sequence"/>
</dbReference>
<sequence length="302" mass="32364">MHCRRRASKRIFLAAIAVTAAAACGPQTNEQDNVVTPAEDNVLAAAPPPLPPEPAVLTREDILLAALRAASATAIGRNDSEAQKRIDGSRFEFAMRFGCATEAAAPDARIEAKMAADPAGTPAVQPKEAPSRQWQSSMGWRYDAERKRLEVTAAPDIDLADPIAAQLAGQTYEAVNGFWIPKPWLLDAACPATSGSLVTKPADGPWVGIAQFHGPEESRVQRRESRSYQKIESLPPDKAQELRAGFDLVLSGRLRSLASGKVVSCIGNGPNAAPTCIISAEIQKVELRRVDTDSLVAEWSYG</sequence>
<evidence type="ECO:0000313" key="3">
    <source>
        <dbReference type="Proteomes" id="UP000241167"/>
    </source>
</evidence>
<feature type="chain" id="PRO_5015157937" description="Lipoprotein" evidence="1">
    <location>
        <begin position="23"/>
        <end position="302"/>
    </location>
</feature>